<gene>
    <name evidence="1" type="ORF">A6A03_06735</name>
</gene>
<proteinExistence type="predicted"/>
<dbReference type="AlphaFoldDB" id="A0A178MNP6"/>
<keyword evidence="2" id="KW-1185">Reference proteome</keyword>
<dbReference type="SUPFAM" id="SSF46894">
    <property type="entry name" value="C-terminal effector domain of the bipartite response regulators"/>
    <property type="match status" value="1"/>
</dbReference>
<dbReference type="GO" id="GO:0003677">
    <property type="term" value="F:DNA binding"/>
    <property type="evidence" value="ECO:0007669"/>
    <property type="project" value="InterPro"/>
</dbReference>
<dbReference type="EMBL" id="LWQS01000011">
    <property type="protein sequence ID" value="OAN49748.1"/>
    <property type="molecule type" value="Genomic_DNA"/>
</dbReference>
<comment type="caution">
    <text evidence="1">The sequence shown here is derived from an EMBL/GenBank/DDBJ whole genome shotgun (WGS) entry which is preliminary data.</text>
</comment>
<dbReference type="RefSeq" id="WP_066782512.1">
    <property type="nucleotide sequence ID" value="NZ_LWQS01000011.1"/>
</dbReference>
<dbReference type="InterPro" id="IPR036388">
    <property type="entry name" value="WH-like_DNA-bd_sf"/>
</dbReference>
<evidence type="ECO:0000313" key="1">
    <source>
        <dbReference type="EMBL" id="OAN49748.1"/>
    </source>
</evidence>
<evidence type="ECO:0008006" key="3">
    <source>
        <dbReference type="Google" id="ProtNLM"/>
    </source>
</evidence>
<name>A0A178MNP6_9CHLR</name>
<dbReference type="Gene3D" id="1.10.10.10">
    <property type="entry name" value="Winged helix-like DNA-binding domain superfamily/Winged helix DNA-binding domain"/>
    <property type="match status" value="1"/>
</dbReference>
<accession>A0A178MNP6</accession>
<reference evidence="1 2" key="1">
    <citation type="submission" date="2016-04" db="EMBL/GenBank/DDBJ databases">
        <title>Chloroflexus islandicus sp. nov., a thermophilic filamentous anoxygenic phototrophic bacterium from geyser Strokkur (Iceland).</title>
        <authorList>
            <person name="Gaisin V.A."/>
            <person name="Kalashnikov A.M."/>
            <person name="Sukhacheva M.V."/>
            <person name="Grouzdev D.S."/>
            <person name="Ivanov T.M."/>
            <person name="Kuznetsov B."/>
            <person name="Gorlenko V.M."/>
        </authorList>
    </citation>
    <scope>NUCLEOTIDE SEQUENCE [LARGE SCALE GENOMIC DNA]</scope>
    <source>
        <strain evidence="2">isl-2</strain>
    </source>
</reference>
<dbReference type="InterPro" id="IPR016032">
    <property type="entry name" value="Sig_transdc_resp-reg_C-effctor"/>
</dbReference>
<dbReference type="Proteomes" id="UP000078287">
    <property type="component" value="Unassembled WGS sequence"/>
</dbReference>
<organism evidence="1 2">
    <name type="scientific">Chloroflexus islandicus</name>
    <dbReference type="NCBI Taxonomy" id="1707952"/>
    <lineage>
        <taxon>Bacteria</taxon>
        <taxon>Bacillati</taxon>
        <taxon>Chloroflexota</taxon>
        <taxon>Chloroflexia</taxon>
        <taxon>Chloroflexales</taxon>
        <taxon>Chloroflexineae</taxon>
        <taxon>Chloroflexaceae</taxon>
        <taxon>Chloroflexus</taxon>
    </lineage>
</organism>
<protein>
    <recommendedName>
        <fullName evidence="3">HTH luxR-type domain-containing protein</fullName>
    </recommendedName>
</protein>
<evidence type="ECO:0000313" key="2">
    <source>
        <dbReference type="Proteomes" id="UP000078287"/>
    </source>
</evidence>
<dbReference type="GO" id="GO:0006355">
    <property type="term" value="P:regulation of DNA-templated transcription"/>
    <property type="evidence" value="ECO:0007669"/>
    <property type="project" value="InterPro"/>
</dbReference>
<sequence>MNPSDYFLASIDDLRLRAAVQRIAPRFDRLPRHLREIALQLHFTPDHLARHCHLSESTVRKYIDNFYKALDVRNDIDAKVFDRTTVICFAAQYWRMRRQEAQHDADATGW</sequence>